<name>A0A2T5UAT3_9SPHN</name>
<proteinExistence type="predicted"/>
<protein>
    <submittedName>
        <fullName evidence="1">Uncharacterized protein</fullName>
    </submittedName>
</protein>
<organism evidence="1 2">
    <name type="scientific">Sphingomonas faeni</name>
    <dbReference type="NCBI Taxonomy" id="185950"/>
    <lineage>
        <taxon>Bacteria</taxon>
        <taxon>Pseudomonadati</taxon>
        <taxon>Pseudomonadota</taxon>
        <taxon>Alphaproteobacteria</taxon>
        <taxon>Sphingomonadales</taxon>
        <taxon>Sphingomonadaceae</taxon>
        <taxon>Sphingomonas</taxon>
    </lineage>
</organism>
<comment type="caution">
    <text evidence="1">The sequence shown here is derived from an EMBL/GenBank/DDBJ whole genome shotgun (WGS) entry which is preliminary data.</text>
</comment>
<gene>
    <name evidence="1" type="ORF">C8J25_101117</name>
</gene>
<evidence type="ECO:0000313" key="2">
    <source>
        <dbReference type="Proteomes" id="UP000244013"/>
    </source>
</evidence>
<accession>A0A2T5UAT3</accession>
<dbReference type="Proteomes" id="UP000244013">
    <property type="component" value="Unassembled WGS sequence"/>
</dbReference>
<dbReference type="EMBL" id="QAYE01000001">
    <property type="protein sequence ID" value="PTW48620.1"/>
    <property type="molecule type" value="Genomic_DNA"/>
</dbReference>
<dbReference type="AlphaFoldDB" id="A0A2T5UAT3"/>
<sequence>MTVTLGRRLVGQASAPPVWVAISRMVVEKAMRPMRMLRFMMMGVPIRRWG</sequence>
<evidence type="ECO:0000313" key="1">
    <source>
        <dbReference type="EMBL" id="PTW48620.1"/>
    </source>
</evidence>
<reference evidence="1 2" key="1">
    <citation type="submission" date="2018-04" db="EMBL/GenBank/DDBJ databases">
        <title>Genomic Encyclopedia of Type Strains, Phase III (KMG-III): the genomes of soil and plant-associated and newly described type strains.</title>
        <authorList>
            <person name="Whitman W."/>
        </authorList>
    </citation>
    <scope>NUCLEOTIDE SEQUENCE [LARGE SCALE GENOMIC DNA]</scope>
    <source>
        <strain evidence="1 2">MA-olki</strain>
    </source>
</reference>